<dbReference type="EMBL" id="JABELV010000084">
    <property type="protein sequence ID" value="KAG7531725.1"/>
    <property type="molecule type" value="Genomic_DNA"/>
</dbReference>
<feature type="region of interest" description="Disordered" evidence="1">
    <location>
        <begin position="45"/>
        <end position="64"/>
    </location>
</feature>
<comment type="caution">
    <text evidence="2">The sequence shown here is derived from an EMBL/GenBank/DDBJ whole genome shotgun (WGS) entry which is preliminary data.</text>
</comment>
<dbReference type="Proteomes" id="UP000812966">
    <property type="component" value="Unassembled WGS sequence"/>
</dbReference>
<dbReference type="AlphaFoldDB" id="A0A8K0NML5"/>
<proteinExistence type="predicted"/>
<gene>
    <name evidence="2" type="ORF">FFLO_04167</name>
</gene>
<evidence type="ECO:0000313" key="2">
    <source>
        <dbReference type="EMBL" id="KAG7531725.1"/>
    </source>
</evidence>
<sequence>MTSVQEHPDQAITLNPDCPSLYSAHGGSCNPGYTPFLPSYVSWEFHDPSSQPDQPTLDPTSNELDFSNRAAQTDDQDIGSLLLAWLQNENHSGQQCLDTSQPPSSVPESNEASIHGRRSERRSGGKNKGNPSAAHCNLNSLARYRVLDHITKWPATEAETVKNSLAELKTKAGRAEVRGKTLWYYQKWAAKQANIVDEEIKLCSWCLKAYGMLLPAREMDGVLNARRCEKVSYERRLENNRRDPKERLDIGYKLWYPLHLPVL</sequence>
<evidence type="ECO:0000256" key="1">
    <source>
        <dbReference type="SAM" id="MobiDB-lite"/>
    </source>
</evidence>
<reference evidence="2" key="1">
    <citation type="submission" date="2020-04" db="EMBL/GenBank/DDBJ databases">
        <title>Analysis of mating type loci in Filobasidium floriforme.</title>
        <authorList>
            <person name="Nowrousian M."/>
        </authorList>
    </citation>
    <scope>NUCLEOTIDE SEQUENCE</scope>
    <source>
        <strain evidence="2">CBS 6242</strain>
    </source>
</reference>
<evidence type="ECO:0000313" key="3">
    <source>
        <dbReference type="Proteomes" id="UP000812966"/>
    </source>
</evidence>
<name>A0A8K0NML5_9TREE</name>
<keyword evidence="3" id="KW-1185">Reference proteome</keyword>
<feature type="compositionally biased region" description="Polar residues" evidence="1">
    <location>
        <begin position="48"/>
        <end position="64"/>
    </location>
</feature>
<accession>A0A8K0NML5</accession>
<feature type="region of interest" description="Disordered" evidence="1">
    <location>
        <begin position="93"/>
        <end position="134"/>
    </location>
</feature>
<organism evidence="2 3">
    <name type="scientific">Filobasidium floriforme</name>
    <dbReference type="NCBI Taxonomy" id="5210"/>
    <lineage>
        <taxon>Eukaryota</taxon>
        <taxon>Fungi</taxon>
        <taxon>Dikarya</taxon>
        <taxon>Basidiomycota</taxon>
        <taxon>Agaricomycotina</taxon>
        <taxon>Tremellomycetes</taxon>
        <taxon>Filobasidiales</taxon>
        <taxon>Filobasidiaceae</taxon>
        <taxon>Filobasidium</taxon>
    </lineage>
</organism>
<feature type="compositionally biased region" description="Polar residues" evidence="1">
    <location>
        <begin position="93"/>
        <end position="112"/>
    </location>
</feature>
<protein>
    <submittedName>
        <fullName evidence="2">Uncharacterized protein</fullName>
    </submittedName>
</protein>